<protein>
    <submittedName>
        <fullName evidence="1">Uncharacterized protein</fullName>
    </submittedName>
</protein>
<accession>M2XX24</accession>
<name>M2XX24_9NOCA</name>
<dbReference type="RefSeq" id="WP_003938858.1">
    <property type="nucleotide sequence ID" value="NZ_AOEX01000093.1"/>
</dbReference>
<dbReference type="AlphaFoldDB" id="M2XX24"/>
<comment type="caution">
    <text evidence="1">The sequence shown here is derived from an EMBL/GenBank/DDBJ whole genome shotgun (WGS) entry which is preliminary data.</text>
</comment>
<reference evidence="1 2" key="1">
    <citation type="journal article" date="2013" name="Genome Announc.">
        <title>Draft Genome Sequence of Rhodococcus ruber Strain BKS 20-38.</title>
        <authorList>
            <person name="Bala M."/>
            <person name="Kumar S."/>
            <person name="Raghava G.P."/>
            <person name="Mayilraj S."/>
        </authorList>
    </citation>
    <scope>NUCLEOTIDE SEQUENCE [LARGE SCALE GENOMIC DNA]</scope>
    <source>
        <strain evidence="1 2">BKS 20-38</strain>
    </source>
</reference>
<gene>
    <name evidence="1" type="ORF">G352_23986</name>
</gene>
<organism evidence="1 2">
    <name type="scientific">Rhodococcus ruber BKS 20-38</name>
    <dbReference type="NCBI Taxonomy" id="1278076"/>
    <lineage>
        <taxon>Bacteria</taxon>
        <taxon>Bacillati</taxon>
        <taxon>Actinomycetota</taxon>
        <taxon>Actinomycetes</taxon>
        <taxon>Mycobacteriales</taxon>
        <taxon>Nocardiaceae</taxon>
        <taxon>Rhodococcus</taxon>
    </lineage>
</organism>
<evidence type="ECO:0000313" key="1">
    <source>
        <dbReference type="EMBL" id="EME53755.1"/>
    </source>
</evidence>
<sequence length="123" mass="13644">MTLDMACPVCHAAFIPPEDAPAYPPDGSVAVCVTCADVVVWNQTCGWELPDADHKAELLELQPVIDSLMEIRQWHDQHEKDRQTLRSLISHGYLVGSSITDIVEAILDNGFHRHPDNAEDNDA</sequence>
<dbReference type="PATRIC" id="fig|1278076.4.peg.4914"/>
<dbReference type="EMBL" id="AOEX01000093">
    <property type="protein sequence ID" value="EME53755.1"/>
    <property type="molecule type" value="Genomic_DNA"/>
</dbReference>
<dbReference type="Proteomes" id="UP000011731">
    <property type="component" value="Unassembled WGS sequence"/>
</dbReference>
<proteinExistence type="predicted"/>
<evidence type="ECO:0000313" key="2">
    <source>
        <dbReference type="Proteomes" id="UP000011731"/>
    </source>
</evidence>
<keyword evidence="2" id="KW-1185">Reference proteome</keyword>